<keyword evidence="1" id="KW-1133">Transmembrane helix</keyword>
<dbReference type="EMBL" id="DUZY01000004">
    <property type="protein sequence ID" value="DAD34647.1"/>
    <property type="molecule type" value="Genomic_DNA"/>
</dbReference>
<organism evidence="2 3">
    <name type="scientific">Nelumbo nucifera</name>
    <name type="common">Sacred lotus</name>
    <dbReference type="NCBI Taxonomy" id="4432"/>
    <lineage>
        <taxon>Eukaryota</taxon>
        <taxon>Viridiplantae</taxon>
        <taxon>Streptophyta</taxon>
        <taxon>Embryophyta</taxon>
        <taxon>Tracheophyta</taxon>
        <taxon>Spermatophyta</taxon>
        <taxon>Magnoliopsida</taxon>
        <taxon>Proteales</taxon>
        <taxon>Nelumbonaceae</taxon>
        <taxon>Nelumbo</taxon>
    </lineage>
</organism>
<evidence type="ECO:0000313" key="3">
    <source>
        <dbReference type="Proteomes" id="UP000607653"/>
    </source>
</evidence>
<dbReference type="Proteomes" id="UP000607653">
    <property type="component" value="Unassembled WGS sequence"/>
</dbReference>
<dbReference type="AlphaFoldDB" id="A0A822YQ48"/>
<proteinExistence type="predicted"/>
<evidence type="ECO:0000256" key="1">
    <source>
        <dbReference type="SAM" id="Phobius"/>
    </source>
</evidence>
<comment type="caution">
    <text evidence="2">The sequence shown here is derived from an EMBL/GenBank/DDBJ whole genome shotgun (WGS) entry which is preliminary data.</text>
</comment>
<evidence type="ECO:0000313" key="2">
    <source>
        <dbReference type="EMBL" id="DAD34647.1"/>
    </source>
</evidence>
<gene>
    <name evidence="2" type="ORF">HUJ06_005286</name>
</gene>
<keyword evidence="1" id="KW-0472">Membrane</keyword>
<sequence length="132" mass="14508">MRKQHVEQANVNVRLSVNVVWSVQSDGLCGHEPIRADTNRCGTRTEGPHFFDFVSLGVLLPPNPTLSPSAATEFRQLIDGDYETSSGNVFFSLLLLLFFSSSSPMVGGNAQPFNSSLLLLLFCLILSLVFLF</sequence>
<name>A0A822YQ48_NELNU</name>
<feature type="transmembrane region" description="Helical" evidence="1">
    <location>
        <begin position="113"/>
        <end position="131"/>
    </location>
</feature>
<reference evidence="2 3" key="1">
    <citation type="journal article" date="2020" name="Mol. Biol. Evol.">
        <title>Distinct Expression and Methylation Patterns for Genes with Different Fates following a Single Whole-Genome Duplication in Flowering Plants.</title>
        <authorList>
            <person name="Shi T."/>
            <person name="Rahmani R.S."/>
            <person name="Gugger P.F."/>
            <person name="Wang M."/>
            <person name="Li H."/>
            <person name="Zhang Y."/>
            <person name="Li Z."/>
            <person name="Wang Q."/>
            <person name="Van de Peer Y."/>
            <person name="Marchal K."/>
            <person name="Chen J."/>
        </authorList>
    </citation>
    <scope>NUCLEOTIDE SEQUENCE [LARGE SCALE GENOMIC DNA]</scope>
    <source>
        <tissue evidence="2">Leaf</tissue>
    </source>
</reference>
<keyword evidence="3" id="KW-1185">Reference proteome</keyword>
<keyword evidence="1" id="KW-0812">Transmembrane</keyword>
<protein>
    <submittedName>
        <fullName evidence="2">Uncharacterized protein</fullName>
    </submittedName>
</protein>
<feature type="transmembrane region" description="Helical" evidence="1">
    <location>
        <begin position="89"/>
        <end position="107"/>
    </location>
</feature>
<accession>A0A822YQ48</accession>